<dbReference type="RefSeq" id="WP_345494459.1">
    <property type="nucleotide sequence ID" value="NZ_BAABJM010000001.1"/>
</dbReference>
<evidence type="ECO:0000313" key="8">
    <source>
        <dbReference type="EMBL" id="GAA5048576.1"/>
    </source>
</evidence>
<feature type="region of interest" description="Disordered" evidence="5">
    <location>
        <begin position="400"/>
        <end position="419"/>
    </location>
</feature>
<comment type="caution">
    <text evidence="8">The sequence shown here is derived from an EMBL/GenBank/DDBJ whole genome shotgun (WGS) entry which is preliminary data.</text>
</comment>
<dbReference type="PANTHER" id="PTHR43683:SF1">
    <property type="entry name" value="MULTIDRUG EFFLUX PROTEIN YFMO"/>
    <property type="match status" value="1"/>
</dbReference>
<feature type="transmembrane region" description="Helical" evidence="6">
    <location>
        <begin position="180"/>
        <end position="200"/>
    </location>
</feature>
<feature type="compositionally biased region" description="Basic and acidic residues" evidence="5">
    <location>
        <begin position="400"/>
        <end position="409"/>
    </location>
</feature>
<comment type="subcellular location">
    <subcellularLocation>
        <location evidence="1">Cell membrane</location>
        <topology evidence="1">Multi-pass membrane protein</topology>
    </subcellularLocation>
</comment>
<feature type="transmembrane region" description="Helical" evidence="6">
    <location>
        <begin position="95"/>
        <end position="117"/>
    </location>
</feature>
<evidence type="ECO:0000256" key="3">
    <source>
        <dbReference type="ARBA" id="ARBA00022989"/>
    </source>
</evidence>
<evidence type="ECO:0000256" key="6">
    <source>
        <dbReference type="SAM" id="Phobius"/>
    </source>
</evidence>
<dbReference type="InterPro" id="IPR036259">
    <property type="entry name" value="MFS_trans_sf"/>
</dbReference>
<keyword evidence="3 6" id="KW-1133">Transmembrane helix</keyword>
<dbReference type="PANTHER" id="PTHR43683">
    <property type="entry name" value="MULTIDRUG EFFLUX PROTEIN YFMO"/>
    <property type="match status" value="1"/>
</dbReference>
<feature type="domain" description="Major facilitator superfamily (MFS) profile" evidence="7">
    <location>
        <begin position="26"/>
        <end position="395"/>
    </location>
</feature>
<dbReference type="SUPFAM" id="SSF103473">
    <property type="entry name" value="MFS general substrate transporter"/>
    <property type="match status" value="1"/>
</dbReference>
<gene>
    <name evidence="8" type="ORF">GCM10023318_16480</name>
</gene>
<evidence type="ECO:0000256" key="1">
    <source>
        <dbReference type="ARBA" id="ARBA00004651"/>
    </source>
</evidence>
<dbReference type="InterPro" id="IPR053200">
    <property type="entry name" value="YfmO-like"/>
</dbReference>
<feature type="transmembrane region" description="Helical" evidence="6">
    <location>
        <begin position="254"/>
        <end position="273"/>
    </location>
</feature>
<accession>A0ABP9K3Z1</accession>
<sequence length="419" mass="43203">MSTLARSGEVGEEKPANTSILKQPKSVWAVAFASVIAFMGIGLVDPILKPIGEQLHASPSQVSLLFTSYMLVTGVAMLITGVVSSRFGAKKTLLAGLSIIIVFAALAGMSGTVGQIVGFRAGWGLGNALFIATALATIVGAATGGVAKAIILYEAALGVGIATGPLVGGVLGGISWRGPFFGVSVLMAIALVAIVTLLPESPKPTHHTSVLAPFRALRHRGLLTVSVTALLYNYGFFTLLAYTPFPLDMGTYSIGFIFCGWGILLALASVFLAPRLQRRFGTLPMMGLALGLFAADLAVMAVFTEHKPVLIIGTVLAGLFLGVNNTLITEAVMISAPVERATASAAYSFVRFAGGAAAPYLAGKLGESSVGLPFWVGAACTVGAVAVLFVGRHALSHIDEHEPAPHSAEEAQAITVGDE</sequence>
<organism evidence="8 9">
    <name type="scientific">Nocardia callitridis</name>
    <dbReference type="NCBI Taxonomy" id="648753"/>
    <lineage>
        <taxon>Bacteria</taxon>
        <taxon>Bacillati</taxon>
        <taxon>Actinomycetota</taxon>
        <taxon>Actinomycetes</taxon>
        <taxon>Mycobacteriales</taxon>
        <taxon>Nocardiaceae</taxon>
        <taxon>Nocardia</taxon>
    </lineage>
</organism>
<keyword evidence="9" id="KW-1185">Reference proteome</keyword>
<feature type="transmembrane region" description="Helical" evidence="6">
    <location>
        <begin position="285"/>
        <end position="303"/>
    </location>
</feature>
<feature type="transmembrane region" description="Helical" evidence="6">
    <location>
        <begin position="27"/>
        <end position="44"/>
    </location>
</feature>
<dbReference type="Gene3D" id="1.20.1250.20">
    <property type="entry name" value="MFS general substrate transporter like domains"/>
    <property type="match status" value="1"/>
</dbReference>
<dbReference type="Pfam" id="PF07690">
    <property type="entry name" value="MFS_1"/>
    <property type="match status" value="1"/>
</dbReference>
<dbReference type="InterPro" id="IPR020846">
    <property type="entry name" value="MFS_dom"/>
</dbReference>
<dbReference type="CDD" id="cd17474">
    <property type="entry name" value="MFS_YfmO_like"/>
    <property type="match status" value="1"/>
</dbReference>
<dbReference type="PROSITE" id="PS50850">
    <property type="entry name" value="MFS"/>
    <property type="match status" value="1"/>
</dbReference>
<dbReference type="Proteomes" id="UP001500603">
    <property type="component" value="Unassembled WGS sequence"/>
</dbReference>
<feature type="transmembrane region" description="Helical" evidence="6">
    <location>
        <begin position="64"/>
        <end position="83"/>
    </location>
</feature>
<evidence type="ECO:0000313" key="9">
    <source>
        <dbReference type="Proteomes" id="UP001500603"/>
    </source>
</evidence>
<protein>
    <submittedName>
        <fullName evidence="8">MFS transporter</fullName>
    </submittedName>
</protein>
<dbReference type="InterPro" id="IPR011701">
    <property type="entry name" value="MFS"/>
</dbReference>
<feature type="transmembrane region" description="Helical" evidence="6">
    <location>
        <begin position="221"/>
        <end position="242"/>
    </location>
</feature>
<evidence type="ECO:0000256" key="2">
    <source>
        <dbReference type="ARBA" id="ARBA00022692"/>
    </source>
</evidence>
<name>A0ABP9K3Z1_9NOCA</name>
<evidence type="ECO:0000256" key="4">
    <source>
        <dbReference type="ARBA" id="ARBA00023136"/>
    </source>
</evidence>
<dbReference type="InterPro" id="IPR001958">
    <property type="entry name" value="Tet-R_TetA/multi-R_MdtG-like"/>
</dbReference>
<proteinExistence type="predicted"/>
<feature type="transmembrane region" description="Helical" evidence="6">
    <location>
        <begin position="341"/>
        <end position="362"/>
    </location>
</feature>
<feature type="transmembrane region" description="Helical" evidence="6">
    <location>
        <begin position="123"/>
        <end position="143"/>
    </location>
</feature>
<keyword evidence="2 6" id="KW-0812">Transmembrane</keyword>
<feature type="transmembrane region" description="Helical" evidence="6">
    <location>
        <begin position="309"/>
        <end position="329"/>
    </location>
</feature>
<feature type="transmembrane region" description="Helical" evidence="6">
    <location>
        <begin position="374"/>
        <end position="391"/>
    </location>
</feature>
<dbReference type="EMBL" id="BAABJM010000001">
    <property type="protein sequence ID" value="GAA5048576.1"/>
    <property type="molecule type" value="Genomic_DNA"/>
</dbReference>
<feature type="transmembrane region" description="Helical" evidence="6">
    <location>
        <begin position="150"/>
        <end position="174"/>
    </location>
</feature>
<keyword evidence="4 6" id="KW-0472">Membrane</keyword>
<reference evidence="9" key="1">
    <citation type="journal article" date="2019" name="Int. J. Syst. Evol. Microbiol.">
        <title>The Global Catalogue of Microorganisms (GCM) 10K type strain sequencing project: providing services to taxonomists for standard genome sequencing and annotation.</title>
        <authorList>
            <consortium name="The Broad Institute Genomics Platform"/>
            <consortium name="The Broad Institute Genome Sequencing Center for Infectious Disease"/>
            <person name="Wu L."/>
            <person name="Ma J."/>
        </authorList>
    </citation>
    <scope>NUCLEOTIDE SEQUENCE [LARGE SCALE GENOMIC DNA]</scope>
    <source>
        <strain evidence="9">JCM 18298</strain>
    </source>
</reference>
<evidence type="ECO:0000259" key="7">
    <source>
        <dbReference type="PROSITE" id="PS50850"/>
    </source>
</evidence>
<evidence type="ECO:0000256" key="5">
    <source>
        <dbReference type="SAM" id="MobiDB-lite"/>
    </source>
</evidence>
<dbReference type="PRINTS" id="PR01035">
    <property type="entry name" value="TCRTETA"/>
</dbReference>